<feature type="region of interest" description="Disordered" evidence="1">
    <location>
        <begin position="1552"/>
        <end position="1604"/>
    </location>
</feature>
<name>A0A9P1M366_9DINO</name>
<feature type="region of interest" description="Disordered" evidence="1">
    <location>
        <begin position="1165"/>
        <end position="1198"/>
    </location>
</feature>
<dbReference type="InterPro" id="IPR011010">
    <property type="entry name" value="DNA_brk_join_enz"/>
</dbReference>
<dbReference type="SUPFAM" id="SSF56349">
    <property type="entry name" value="DNA breaking-rejoining enzymes"/>
    <property type="match status" value="1"/>
</dbReference>
<feature type="region of interest" description="Disordered" evidence="1">
    <location>
        <begin position="3488"/>
        <end position="3507"/>
    </location>
</feature>
<evidence type="ECO:0000259" key="2">
    <source>
        <dbReference type="PROSITE" id="PS00028"/>
    </source>
</evidence>
<dbReference type="EMBL" id="CAMXCT020006684">
    <property type="protein sequence ID" value="CAL1171624.1"/>
    <property type="molecule type" value="Genomic_DNA"/>
</dbReference>
<evidence type="ECO:0000256" key="1">
    <source>
        <dbReference type="SAM" id="MobiDB-lite"/>
    </source>
</evidence>
<evidence type="ECO:0000313" key="5">
    <source>
        <dbReference type="Proteomes" id="UP001152797"/>
    </source>
</evidence>
<dbReference type="Proteomes" id="UP001152797">
    <property type="component" value="Unassembled WGS sequence"/>
</dbReference>
<dbReference type="InterPro" id="IPR013087">
    <property type="entry name" value="Znf_C2H2_type"/>
</dbReference>
<dbReference type="GO" id="GO:0003677">
    <property type="term" value="F:DNA binding"/>
    <property type="evidence" value="ECO:0007669"/>
    <property type="project" value="InterPro"/>
</dbReference>
<evidence type="ECO:0000313" key="3">
    <source>
        <dbReference type="EMBL" id="CAI4018249.1"/>
    </source>
</evidence>
<dbReference type="EMBL" id="CAMXCT030006684">
    <property type="protein sequence ID" value="CAL4805561.1"/>
    <property type="molecule type" value="Genomic_DNA"/>
</dbReference>
<accession>A0A9P1M366</accession>
<organism evidence="3">
    <name type="scientific">Cladocopium goreaui</name>
    <dbReference type="NCBI Taxonomy" id="2562237"/>
    <lineage>
        <taxon>Eukaryota</taxon>
        <taxon>Sar</taxon>
        <taxon>Alveolata</taxon>
        <taxon>Dinophyceae</taxon>
        <taxon>Suessiales</taxon>
        <taxon>Symbiodiniaceae</taxon>
        <taxon>Cladocopium</taxon>
    </lineage>
</organism>
<sequence>MRWQARLQRPTACIFLDLAEAFYRLIRPLALGGDLSDDDIAVIAARIGLGHNALHQFHAQLKEPSALQQAGAAPVVQKFLQALHSDTWFQIGTQDDVVRTAIGSRPGDSYADVVFGLLWAQLLRRYEDQLVAHDVLEVIPVHDLPSFGDQVDGPQVKVPFLGPTWMDDLNVCIAADSNLGLERKAGLAMSLLLDQCREMHMEPNLRKGKTEIMFTFRGSRSREFRRKYFSSAQGLTVVGEHDTVQVSVVSRYLHLGGILHHRDIDRVEVSRRLAIAHQAFTAHRRILYHNCKIQWKKRREIFVTLILSKLVYGLESWTLKSQKVKVQFHSGVMSLYRRLLKLPHDMHITDLHLLTRAGLPSPGELLRSSRLRYFGTLHRCGRAANWGVIAEDHDWIALIQDDMQWLWSQVSNTTDLKDPVDHYPVWKDLLTFHSSYWKKLVRRGIAHAIAQRNNYVIALDFHCSIGSILHVHDWVAELPADDTRTVPSEAYGCMCCQQRFLTHAGESVHMFKKHGRVAPARSLFDETHCPACLREYHTRAKVLAHLRHADRCRRALIGQRMQCAIVPGTGSSIDRELENSMDGALPFQQAFGPQRPNVRQADFDQHNIRLLEDLYLALLEVTSTDDLEQVIRTEIGRHPVGWTVCRLTLLHFLAIFTEQDAEVLAFSFDAVRRCIEILARDGAWPFLQMQCVREGSSVTQDISVWEAWFAEFACEPPASWKLLQPLPRSLSKQKIILHAYAGRRRRGDIEWYVDAMAARYPSHVIHVASVDIVIDATFGDISREQTRSYWIGHILQGHVIGFLAGPPCNTWSRARHHVIAGVRGPRVVRTPQEPWGKESLSLTELQHVSIGNLLLGFALACLTALAMRSGTGLVEHPKDPEKDEMVSIWRLPVLRAILQLPNVRLVHLAQGLFGAPSAKPTTLMVLGMSTLEKFLHENRVTREIPNGASVGKDQYGQFKTSPLKEYPPALCKAIAEALCMDIVSTKCDDTEVTKNWPALLELVQAPEVSASRDATAAACFTGQANANSACWRSQVQDMEVDKGCVHFPNIEMLQAAELLSSPPALRAELADALGESCAEGEELRQRLEQAVICLRIYLHQVSVDDLRDEIADLKLEVRRLRKLVIRDRGSVPEEADSRSETSSLRSSRVSEGSFSLVAPASRAFNENASRSRSGSGEEAGSAVVEGTDPERASSSRVSQSWLEREEVCDEIAEFIKRCLSGDHRGTSGRDRIHLPSKIWLVFKDYEGLEYRPVRVCRTWAACKELVKKAGSAGDSVFVGLPSEREACREAEPEEPGEASASRPFVALPDGSAEFQYDLWMLKVASGATIQCILVSRVADGHYLAAFPHQVWHRTVSKRTLPPVLSKPTLIEVLCSSVEDMTKEMAFYMKVWVGYITAETFGEMVVLRDDSEAVNYPFLYEESDGYLPYAPALVEALEERFSFLSAESGKGGEDGSAVHGGPAVGLGPRVSRLEELLGKMSVSLETVLEKVSSGSSRPSTPKVHFAAKPKVIPGPHRHEDAAKFPSLDPSVVASALSAGVPEENLREMERLMGASSKGKKLREPALRKPARKVSDTVLSESEDEIEEGESGSPTSGAQDPGTMEGALNKLTEPVTLLSADKIKRAKSSKVDIALENLGGNTGADSSTGSTGKRAAAARRALRLALQEAPEDISNVIEKLMLEDLTLQTVMPGMPKKDFNARAWVEHRSRIGAYKSSAYLAWSAAGILDDLVNGRVAHARARSCLMLLMIDQVAIDRGNWALGSELMLEQGPPLSVLASHTLPSISDGESPFSKILDPRWAEVMLSHLKDAEDYVQKRRALGKKTAEETEKAADVCPSGSSGGLGTKFAHVPGSRAPTVKVPAFVNSWLRVVTKYAAKLATFVQSFLSNLPRPHDEDHSLRGLWPMPVPYPEVFGGDSAFGGSWKKRRLVLQVLVLNWLHLGRPHSCPGLLWPGRRLSARQWRRVRLLEHLSEDQNSLLQVDAQLMARAALRTESSADQLDALHRALVCCSTSFAPYGADSCSPTRAWRENEGDDWEEISGGFGVFHGESKGGDSAVAKPLQADRLHFVGSPSFNPVPYFDKETAHAYEFPLECVRDDVVDEPPQVSIHGSAHERNLLFQKMAACGRLVPLTLDDVRPGLECGLFCVPKDLDRDRLILDARPPNTVEKMLNTWTKTMSSSTCLSGIELDESQCLIMSGRDIRDYFYQFSVSPQRCRRNYLAGRLEPEDLEFIFGKKFFEAGYVGLSTLAMGDLNACEFAQGSHLKLVVSCGGASMDEILMMHQPCPRGLLSVGVVIDDLVCLQKVLASDVNTGVYEGTSLLDERMERIMAKYEEVGLPTNEKKAFDNSLCSSFWGVQVDGKKGLVRANETRLWPLLLITVRVCALGLSTVGLLRSLAGSYISILSLRRRLLSTMNLVFDAIAASSSDRQVLRLSGALIDELFTMMILSTLAVVNLRASTVGELHATDASDWGMAAVLGAIPVQVAREAMRLSLSKSCWTKLLPPSKAWLRSKELLEKEDELPGGDVYDVHPFWESLARAVPYEEQWRRKHPKPVHVNIGELRAHLIEEGRIGAKQVSVRVPYALDSQVALGSLVKGRASSKALNSELLRSVPTMLGSDLYGGYGFWPSELNRADGPTRDAKPDAPDSGLPWWWDGVCNNRFDRLDLWLKDLEVMVAPTSHFDRACLGDPVDMRTGHAFRASTRQRGKAACENGGAVMHSSDGSCLGAEALAILHSFPLQQFVFAAGVSNFLEPGARVRMSCCRAVKLVGSAMVCKSFSRAVTPAVRTLQYPRGVPWMTLNMKEKVKEGNEMADFGAEVHELCEKSVDDAESPDVFFWTENPDSSHVWGQKKYRKYRKPDSQHVFRADCCRFGTKWRKRTRVATNLPKLKGLRMLCTCSRGHQQLRGQHPTLRIPWTLVAQPYPRGFSRIIASAALDACGWSKLGSGKFNVAGCAKCSSMRIGEADHPGPRRIAHPRGFSLEEAPVQTWSSIRLGDQQWERFLVWCYKFVESDVLALFLAVPIFLAYAVRRFGDLEFERGGSLLYYRHLILVSLRRVPQLKPYAGICWDLATRWEKAEPTTHRTPVPEVLVEAMIAIAWSMNWKRWCGVCLLCFFGIARAGEVLKCRREDLLLPCDMLYECDAAFLVLRRSKTSYRQLARVQHLKITNLHAVKLLNLIYLGADKDELLFFGSAHVFRRRWDFILQLLEVPTNVHVTPGGLRGGGAVTSYRKGASISDLLWAMRLKQVTTLEAYLQEVAALSLLTELPLSSRNLGAATSSRLTCLGALRLDILFVAVELYLLDLPYAGYVMPMLYGKFFSCYLRHHHQAILALRKSASLHSLAANLGAATSSRLTCLGALRLDILFVAVELYLLDLPYAGYVMPMLYGKFFSCYLSVRRKRLRALPLGHVEPQGWLKEVLRRSAEGLAGHLFEFYPPVVDSNFLGGQSSYSSLFEDFPYALNALVPLASSSSSARLAQRCHEAVQRLLQTAPGGWLGPDEWPDDAPAGQEE</sequence>
<reference evidence="4 5" key="2">
    <citation type="submission" date="2024-05" db="EMBL/GenBank/DDBJ databases">
        <authorList>
            <person name="Chen Y."/>
            <person name="Shah S."/>
            <person name="Dougan E. K."/>
            <person name="Thang M."/>
            <person name="Chan C."/>
        </authorList>
    </citation>
    <scope>NUCLEOTIDE SEQUENCE [LARGE SCALE GENOMIC DNA]</scope>
</reference>
<proteinExistence type="predicted"/>
<feature type="compositionally biased region" description="Acidic residues" evidence="1">
    <location>
        <begin position="1579"/>
        <end position="1588"/>
    </location>
</feature>
<keyword evidence="5" id="KW-1185">Reference proteome</keyword>
<comment type="caution">
    <text evidence="3">The sequence shown here is derived from an EMBL/GenBank/DDBJ whole genome shotgun (WGS) entry which is preliminary data.</text>
</comment>
<feature type="domain" description="C2H2-type" evidence="2">
    <location>
        <begin position="493"/>
        <end position="514"/>
    </location>
</feature>
<dbReference type="EMBL" id="CAMXCT010006684">
    <property type="protein sequence ID" value="CAI4018249.1"/>
    <property type="molecule type" value="Genomic_DNA"/>
</dbReference>
<dbReference type="PROSITE" id="PS00028">
    <property type="entry name" value="ZINC_FINGER_C2H2_1"/>
    <property type="match status" value="1"/>
</dbReference>
<evidence type="ECO:0000313" key="4">
    <source>
        <dbReference type="EMBL" id="CAL4805561.1"/>
    </source>
</evidence>
<feature type="compositionally biased region" description="Low complexity" evidence="1">
    <location>
        <begin position="1165"/>
        <end position="1186"/>
    </location>
</feature>
<dbReference type="OrthoDB" id="5358475at2759"/>
<feature type="non-terminal residue" evidence="3">
    <location>
        <position position="3507"/>
    </location>
</feature>
<reference evidence="3" key="1">
    <citation type="submission" date="2022-10" db="EMBL/GenBank/DDBJ databases">
        <authorList>
            <person name="Chen Y."/>
            <person name="Dougan E. K."/>
            <person name="Chan C."/>
            <person name="Rhodes N."/>
            <person name="Thang M."/>
        </authorList>
    </citation>
    <scope>NUCLEOTIDE SEQUENCE</scope>
</reference>
<gene>
    <name evidence="3" type="ORF">C1SCF055_LOCUS42840</name>
</gene>
<protein>
    <recommendedName>
        <fullName evidence="2">C2H2-type domain-containing protein</fullName>
    </recommendedName>
</protein>